<dbReference type="PANTHER" id="PTHR35526:SF3">
    <property type="entry name" value="ANTI-SIGMA-F FACTOR RSBW"/>
    <property type="match status" value="1"/>
</dbReference>
<dbReference type="PANTHER" id="PTHR35526">
    <property type="entry name" value="ANTI-SIGMA-F FACTOR RSBW-RELATED"/>
    <property type="match status" value="1"/>
</dbReference>
<dbReference type="Pfam" id="PF13581">
    <property type="entry name" value="HATPase_c_2"/>
    <property type="match status" value="1"/>
</dbReference>
<dbReference type="AlphaFoldDB" id="A0A514JU40"/>
<keyword evidence="4" id="KW-1185">Reference proteome</keyword>
<dbReference type="KEGG" id="sast:CD934_20990"/>
<dbReference type="InterPro" id="IPR050267">
    <property type="entry name" value="Anti-sigma-factor_SerPK"/>
</dbReference>
<keyword evidence="1" id="KW-0723">Serine/threonine-protein kinase</keyword>
<keyword evidence="1" id="KW-0418">Kinase</keyword>
<sequence length="229" mass="24930">MDDAAHIPLAWWEFPFLAEPEEVSALRRRVRKRLSVWGLQALSDSAQLCVSELASNVIRHVGPGTPASLHVSVSGARLRIELRDPDARALPTLVEADAGAECGRGMALVDALAERWGVELHADSKVTWCELITEPAMLTEQSTPTAPTEPSGGTRLLRAARVLNSYGDGELFKTSRSSRLGAMAAETAAIDVITDLLHWLQQHGHDTEEILDRAQTHFESEWGAAQVAP</sequence>
<evidence type="ECO:0000313" key="3">
    <source>
        <dbReference type="EMBL" id="QDI70890.1"/>
    </source>
</evidence>
<proteinExistence type="predicted"/>
<evidence type="ECO:0000259" key="2">
    <source>
        <dbReference type="Pfam" id="PF13581"/>
    </source>
</evidence>
<dbReference type="InterPro" id="IPR003594">
    <property type="entry name" value="HATPase_dom"/>
</dbReference>
<dbReference type="CDD" id="cd16936">
    <property type="entry name" value="HATPase_RsbW-like"/>
    <property type="match status" value="1"/>
</dbReference>
<dbReference type="GO" id="GO:0005524">
    <property type="term" value="F:ATP binding"/>
    <property type="evidence" value="ECO:0007669"/>
    <property type="project" value="UniProtKB-KW"/>
</dbReference>
<evidence type="ECO:0000313" key="4">
    <source>
        <dbReference type="Proteomes" id="UP000316215"/>
    </source>
</evidence>
<reference evidence="3 4" key="1">
    <citation type="submission" date="2017-07" db="EMBL/GenBank/DDBJ databases">
        <title>The Complete Genome of Streptomyces asterosporus-ZSY.</title>
        <authorList>
            <person name="Zhang S."/>
        </authorList>
    </citation>
    <scope>NUCLEOTIDE SEQUENCE [LARGE SCALE GENOMIC DNA]</scope>
    <source>
        <strain evidence="3 4">DSM 41452</strain>
    </source>
</reference>
<dbReference type="InterPro" id="IPR036890">
    <property type="entry name" value="HATPase_C_sf"/>
</dbReference>
<dbReference type="Gene3D" id="3.30.565.10">
    <property type="entry name" value="Histidine kinase-like ATPase, C-terminal domain"/>
    <property type="match status" value="1"/>
</dbReference>
<gene>
    <name evidence="3" type="ORF">CD934_20990</name>
</gene>
<dbReference type="EMBL" id="CP022310">
    <property type="protein sequence ID" value="QDI70890.1"/>
    <property type="molecule type" value="Genomic_DNA"/>
</dbReference>
<keyword evidence="3" id="KW-0547">Nucleotide-binding</keyword>
<organism evidence="3 4">
    <name type="scientific">Streptomyces calvus</name>
    <dbReference type="NCBI Taxonomy" id="67282"/>
    <lineage>
        <taxon>Bacteria</taxon>
        <taxon>Bacillati</taxon>
        <taxon>Actinomycetota</taxon>
        <taxon>Actinomycetes</taxon>
        <taxon>Kitasatosporales</taxon>
        <taxon>Streptomycetaceae</taxon>
        <taxon>Streptomyces</taxon>
    </lineage>
</organism>
<evidence type="ECO:0000256" key="1">
    <source>
        <dbReference type="ARBA" id="ARBA00022527"/>
    </source>
</evidence>
<dbReference type="RefSeq" id="WP_142232843.1">
    <property type="nucleotide sequence ID" value="NZ_CP022310.1"/>
</dbReference>
<protein>
    <submittedName>
        <fullName evidence="3">ATP-binding protein</fullName>
    </submittedName>
</protein>
<accession>A0A514JU40</accession>
<name>A0A514JU40_9ACTN</name>
<accession>A0A7W3QXB4</accession>
<dbReference type="Proteomes" id="UP000316215">
    <property type="component" value="Chromosome"/>
</dbReference>
<dbReference type="SUPFAM" id="SSF55874">
    <property type="entry name" value="ATPase domain of HSP90 chaperone/DNA topoisomerase II/histidine kinase"/>
    <property type="match status" value="1"/>
</dbReference>
<dbReference type="GO" id="GO:0004674">
    <property type="term" value="F:protein serine/threonine kinase activity"/>
    <property type="evidence" value="ECO:0007669"/>
    <property type="project" value="UniProtKB-KW"/>
</dbReference>
<keyword evidence="3" id="KW-0067">ATP-binding</keyword>
<feature type="domain" description="Histidine kinase/HSP90-like ATPase" evidence="2">
    <location>
        <begin position="17"/>
        <end position="118"/>
    </location>
</feature>
<keyword evidence="1" id="KW-0808">Transferase</keyword>